<organism evidence="1 2">
    <name type="scientific">Aquimarina hainanensis</name>
    <dbReference type="NCBI Taxonomy" id="1578017"/>
    <lineage>
        <taxon>Bacteria</taxon>
        <taxon>Pseudomonadati</taxon>
        <taxon>Bacteroidota</taxon>
        <taxon>Flavobacteriia</taxon>
        <taxon>Flavobacteriales</taxon>
        <taxon>Flavobacteriaceae</taxon>
        <taxon>Aquimarina</taxon>
    </lineage>
</organism>
<accession>A0ABW5N3P3</accession>
<proteinExistence type="predicted"/>
<dbReference type="Proteomes" id="UP001597459">
    <property type="component" value="Unassembled WGS sequence"/>
</dbReference>
<evidence type="ECO:0000313" key="1">
    <source>
        <dbReference type="EMBL" id="MFD2589708.1"/>
    </source>
</evidence>
<evidence type="ECO:0000313" key="2">
    <source>
        <dbReference type="Proteomes" id="UP001597459"/>
    </source>
</evidence>
<comment type="caution">
    <text evidence="1">The sequence shown here is derived from an EMBL/GenBank/DDBJ whole genome shotgun (WGS) entry which is preliminary data.</text>
</comment>
<keyword evidence="2" id="KW-1185">Reference proteome</keyword>
<sequence>MSKQNPSEKYHHGKILKDYILENRLNRKGGINRLAKALRMTRQGIYSLYKQKEIKIYNRRTITDYYNLPEDFFPDPDQQLDEFNELFRDYINASIKIQRLEDDLGKAQMRYLTRSFMDALVFNPDNIERNNVYVLTGDYADIYLDNYFKVSYLDSLSRMNVADVFRGYAFEVEREQDTVDFGCTERRNLALCTHLVEFYENIEEDIPYIVVFRKASGIGTVLCKYVSYFRRRFRLYSPNKSVKDIELIQEEVFQIWEVERFLDLDKKQYDVFLKESAKMHDFL</sequence>
<gene>
    <name evidence="1" type="ORF">ACFSTE_02630</name>
</gene>
<name>A0ABW5N3P3_9FLAO</name>
<dbReference type="RefSeq" id="WP_378258379.1">
    <property type="nucleotide sequence ID" value="NZ_JBHSJV010000001.1"/>
</dbReference>
<reference evidence="2" key="1">
    <citation type="journal article" date="2019" name="Int. J. Syst. Evol. Microbiol.">
        <title>The Global Catalogue of Microorganisms (GCM) 10K type strain sequencing project: providing services to taxonomists for standard genome sequencing and annotation.</title>
        <authorList>
            <consortium name="The Broad Institute Genomics Platform"/>
            <consortium name="The Broad Institute Genome Sequencing Center for Infectious Disease"/>
            <person name="Wu L."/>
            <person name="Ma J."/>
        </authorList>
    </citation>
    <scope>NUCLEOTIDE SEQUENCE [LARGE SCALE GENOMIC DNA]</scope>
    <source>
        <strain evidence="2">KCTC 42423</strain>
    </source>
</reference>
<dbReference type="EMBL" id="JBHULX010000001">
    <property type="protein sequence ID" value="MFD2589708.1"/>
    <property type="molecule type" value="Genomic_DNA"/>
</dbReference>
<protein>
    <submittedName>
        <fullName evidence="1">Uncharacterized protein</fullName>
    </submittedName>
</protein>